<dbReference type="AlphaFoldDB" id="A0A370NV74"/>
<dbReference type="Gene3D" id="4.10.1250.10">
    <property type="entry name" value="Aminomethyltransferase fragment"/>
    <property type="match status" value="1"/>
</dbReference>
<gene>
    <name evidence="10" type="primary">gcvT</name>
    <name evidence="10" type="ORF">DN412_15150</name>
</gene>
<dbReference type="RefSeq" id="WP_115212444.1">
    <property type="nucleotide sequence ID" value="NZ_QKWJ01000016.1"/>
</dbReference>
<evidence type="ECO:0000256" key="4">
    <source>
        <dbReference type="ARBA" id="ARBA00022679"/>
    </source>
</evidence>
<evidence type="ECO:0000256" key="7">
    <source>
        <dbReference type="PIRSR" id="PIRSR006487-1"/>
    </source>
</evidence>
<evidence type="ECO:0000256" key="6">
    <source>
        <dbReference type="ARBA" id="ARBA00047665"/>
    </source>
</evidence>
<feature type="domain" description="Aminomethyltransferase C-terminal" evidence="9">
    <location>
        <begin position="296"/>
        <end position="374"/>
    </location>
</feature>
<dbReference type="Proteomes" id="UP000255165">
    <property type="component" value="Unassembled WGS sequence"/>
</dbReference>
<dbReference type="Gene3D" id="2.40.30.110">
    <property type="entry name" value="Aminomethyltransferase beta-barrel domains"/>
    <property type="match status" value="1"/>
</dbReference>
<keyword evidence="11" id="KW-1185">Reference proteome</keyword>
<reference evidence="11" key="1">
    <citation type="submission" date="2018-06" db="EMBL/GenBank/DDBJ databases">
        <authorList>
            <person name="Feng T."/>
            <person name="Jeon C.O."/>
        </authorList>
    </citation>
    <scope>NUCLEOTIDE SEQUENCE [LARGE SCALE GENOMIC DNA]</scope>
    <source>
        <strain evidence="11">S23</strain>
    </source>
</reference>
<dbReference type="PIRSF" id="PIRSF006487">
    <property type="entry name" value="GcvT"/>
    <property type="match status" value="1"/>
</dbReference>
<dbReference type="GO" id="GO:0008483">
    <property type="term" value="F:transaminase activity"/>
    <property type="evidence" value="ECO:0007669"/>
    <property type="project" value="UniProtKB-KW"/>
</dbReference>
<protein>
    <recommendedName>
        <fullName evidence="2">aminomethyltransferase</fullName>
        <ecNumber evidence="2">2.1.2.10</ecNumber>
    </recommendedName>
    <alternativeName>
        <fullName evidence="5">Glycine cleavage system T protein</fullName>
    </alternativeName>
</protein>
<dbReference type="SUPFAM" id="SSF103025">
    <property type="entry name" value="Folate-binding domain"/>
    <property type="match status" value="1"/>
</dbReference>
<dbReference type="GO" id="GO:0005829">
    <property type="term" value="C:cytosol"/>
    <property type="evidence" value="ECO:0007669"/>
    <property type="project" value="TreeGrafter"/>
</dbReference>
<evidence type="ECO:0000256" key="5">
    <source>
        <dbReference type="ARBA" id="ARBA00031395"/>
    </source>
</evidence>
<accession>A0A370NV74</accession>
<dbReference type="GO" id="GO:0032259">
    <property type="term" value="P:methylation"/>
    <property type="evidence" value="ECO:0007669"/>
    <property type="project" value="UniProtKB-KW"/>
</dbReference>
<organism evidence="10 11">
    <name type="scientific">Cupriavidus lacunae</name>
    <dbReference type="NCBI Taxonomy" id="2666307"/>
    <lineage>
        <taxon>Bacteria</taxon>
        <taxon>Pseudomonadati</taxon>
        <taxon>Pseudomonadota</taxon>
        <taxon>Betaproteobacteria</taxon>
        <taxon>Burkholderiales</taxon>
        <taxon>Burkholderiaceae</taxon>
        <taxon>Cupriavidus</taxon>
    </lineage>
</organism>
<comment type="similarity">
    <text evidence="1">Belongs to the GcvT family.</text>
</comment>
<dbReference type="InterPro" id="IPR029043">
    <property type="entry name" value="GcvT/YgfZ_C"/>
</dbReference>
<dbReference type="InterPro" id="IPR013977">
    <property type="entry name" value="GcvT_C"/>
</dbReference>
<name>A0A370NV74_9BURK</name>
<dbReference type="NCBIfam" id="TIGR00528">
    <property type="entry name" value="gcvT"/>
    <property type="match status" value="1"/>
</dbReference>
<evidence type="ECO:0000259" key="9">
    <source>
        <dbReference type="Pfam" id="PF08669"/>
    </source>
</evidence>
<keyword evidence="4 10" id="KW-0808">Transferase</keyword>
<comment type="catalytic activity">
    <reaction evidence="6">
        <text>N(6)-[(R)-S(8)-aminomethyldihydrolipoyl]-L-lysyl-[protein] + (6S)-5,6,7,8-tetrahydrofolate = N(6)-[(R)-dihydrolipoyl]-L-lysyl-[protein] + (6R)-5,10-methylene-5,6,7,8-tetrahydrofolate + NH4(+)</text>
        <dbReference type="Rhea" id="RHEA:16945"/>
        <dbReference type="Rhea" id="RHEA-COMP:10475"/>
        <dbReference type="Rhea" id="RHEA-COMP:10492"/>
        <dbReference type="ChEBI" id="CHEBI:15636"/>
        <dbReference type="ChEBI" id="CHEBI:28938"/>
        <dbReference type="ChEBI" id="CHEBI:57453"/>
        <dbReference type="ChEBI" id="CHEBI:83100"/>
        <dbReference type="ChEBI" id="CHEBI:83143"/>
        <dbReference type="EC" id="2.1.2.10"/>
    </reaction>
</comment>
<evidence type="ECO:0000313" key="11">
    <source>
        <dbReference type="Proteomes" id="UP000255165"/>
    </source>
</evidence>
<comment type="caution">
    <text evidence="10">The sequence shown here is derived from an EMBL/GenBank/DDBJ whole genome shotgun (WGS) entry which is preliminary data.</text>
</comment>
<evidence type="ECO:0000256" key="3">
    <source>
        <dbReference type="ARBA" id="ARBA00022576"/>
    </source>
</evidence>
<sequence length="383" mass="41993">MSQTISHSLRTPLYERHRFIRARMADVGGWELPVAYGSQIEEHHTVREDAAMFDFSHMCVIDVHGTDARMFLGKLLANDIGKLKSPGKALYSCMLNSEGGVIDDLVVYYLDAEYFRIVLNAHAASHDIQWIRSQIVAMKSSVSLVVRRQDLVTGDVEPLAIIAVQGPNAREKVFRAIPSTRAADKVKPFNSITVYDSAVGELMLARTGKTGEDGFELIMLAKHAVQVWDMLRSAGICAAGLDAWDTLRLEAGMHLNGRDMDPQTSPFDVGLGWSVDLGLERDFVGKAALCARRQTRQLVGLAFEGSAAVARAQSPVMSLQGEVIGEVTSGTYSPTLQIAIALALITPDIKFGSYVSVEVYNKRVSAKVVRLPFVRNGSQVQQQ</sequence>
<dbReference type="Gene3D" id="3.30.70.1400">
    <property type="entry name" value="Aminomethyltransferase beta-barrel domains"/>
    <property type="match status" value="1"/>
</dbReference>
<keyword evidence="10" id="KW-0489">Methyltransferase</keyword>
<dbReference type="GO" id="GO:0006546">
    <property type="term" value="P:glycine catabolic process"/>
    <property type="evidence" value="ECO:0007669"/>
    <property type="project" value="InterPro"/>
</dbReference>
<dbReference type="GO" id="GO:0005960">
    <property type="term" value="C:glycine cleavage complex"/>
    <property type="evidence" value="ECO:0007669"/>
    <property type="project" value="InterPro"/>
</dbReference>
<dbReference type="InterPro" id="IPR027266">
    <property type="entry name" value="TrmE/GcvT-like"/>
</dbReference>
<dbReference type="Pfam" id="PF01571">
    <property type="entry name" value="GCV_T"/>
    <property type="match status" value="1"/>
</dbReference>
<dbReference type="InterPro" id="IPR006223">
    <property type="entry name" value="GcvT"/>
</dbReference>
<dbReference type="Pfam" id="PF08669">
    <property type="entry name" value="GCV_T_C"/>
    <property type="match status" value="1"/>
</dbReference>
<proteinExistence type="inferred from homology"/>
<keyword evidence="3" id="KW-0032">Aminotransferase</keyword>
<dbReference type="PANTHER" id="PTHR43757:SF2">
    <property type="entry name" value="AMINOMETHYLTRANSFERASE, MITOCHONDRIAL"/>
    <property type="match status" value="1"/>
</dbReference>
<dbReference type="PANTHER" id="PTHR43757">
    <property type="entry name" value="AMINOMETHYLTRANSFERASE"/>
    <property type="match status" value="1"/>
</dbReference>
<feature type="domain" description="GCVT N-terminal" evidence="8">
    <location>
        <begin position="13"/>
        <end position="277"/>
    </location>
</feature>
<feature type="binding site" evidence="7">
    <location>
        <position position="216"/>
    </location>
    <ligand>
        <name>substrate</name>
    </ligand>
</feature>
<evidence type="ECO:0000259" key="8">
    <source>
        <dbReference type="Pfam" id="PF01571"/>
    </source>
</evidence>
<evidence type="ECO:0000313" key="10">
    <source>
        <dbReference type="EMBL" id="RDK09505.1"/>
    </source>
</evidence>
<evidence type="ECO:0000256" key="2">
    <source>
        <dbReference type="ARBA" id="ARBA00012616"/>
    </source>
</evidence>
<dbReference type="FunFam" id="3.30.70.1400:FF:000001">
    <property type="entry name" value="Aminomethyltransferase"/>
    <property type="match status" value="1"/>
</dbReference>
<dbReference type="SUPFAM" id="SSF101790">
    <property type="entry name" value="Aminomethyltransferase beta-barrel domain"/>
    <property type="match status" value="1"/>
</dbReference>
<dbReference type="EC" id="2.1.2.10" evidence="2"/>
<dbReference type="GO" id="GO:0004047">
    <property type="term" value="F:aminomethyltransferase activity"/>
    <property type="evidence" value="ECO:0007669"/>
    <property type="project" value="UniProtKB-EC"/>
</dbReference>
<dbReference type="EMBL" id="QKWJ01000016">
    <property type="protein sequence ID" value="RDK09505.1"/>
    <property type="molecule type" value="Genomic_DNA"/>
</dbReference>
<dbReference type="GO" id="GO:0008168">
    <property type="term" value="F:methyltransferase activity"/>
    <property type="evidence" value="ECO:0007669"/>
    <property type="project" value="UniProtKB-KW"/>
</dbReference>
<dbReference type="InterPro" id="IPR028896">
    <property type="entry name" value="GcvT/YgfZ/DmdA"/>
</dbReference>
<dbReference type="Gene3D" id="3.30.1360.120">
    <property type="entry name" value="Probable tRNA modification gtpase trme, domain 1"/>
    <property type="match status" value="1"/>
</dbReference>
<dbReference type="InterPro" id="IPR006222">
    <property type="entry name" value="GCVT_N"/>
</dbReference>
<dbReference type="NCBIfam" id="NF001567">
    <property type="entry name" value="PRK00389.1"/>
    <property type="match status" value="1"/>
</dbReference>
<evidence type="ECO:0000256" key="1">
    <source>
        <dbReference type="ARBA" id="ARBA00008609"/>
    </source>
</evidence>